<dbReference type="Pfam" id="PF10708">
    <property type="entry name" value="DUF2510"/>
    <property type="match status" value="1"/>
</dbReference>
<dbReference type="Proteomes" id="UP000628079">
    <property type="component" value="Unassembled WGS sequence"/>
</dbReference>
<dbReference type="InterPro" id="IPR051791">
    <property type="entry name" value="Pra-immunoreactive"/>
</dbReference>
<evidence type="ECO:0000256" key="6">
    <source>
        <dbReference type="SAM" id="MobiDB-lite"/>
    </source>
</evidence>
<feature type="region of interest" description="Disordered" evidence="6">
    <location>
        <begin position="1"/>
        <end position="107"/>
    </location>
</feature>
<feature type="compositionally biased region" description="Low complexity" evidence="6">
    <location>
        <begin position="46"/>
        <end position="86"/>
    </location>
</feature>
<comment type="subcellular location">
    <subcellularLocation>
        <location evidence="1">Cell membrane</location>
        <topology evidence="1">Multi-pass membrane protein</topology>
    </subcellularLocation>
</comment>
<keyword evidence="2" id="KW-1003">Cell membrane</keyword>
<evidence type="ECO:0000259" key="9">
    <source>
        <dbReference type="Pfam" id="PF10708"/>
    </source>
</evidence>
<keyword evidence="3 7" id="KW-0812">Transmembrane</keyword>
<evidence type="ECO:0000256" key="3">
    <source>
        <dbReference type="ARBA" id="ARBA00022692"/>
    </source>
</evidence>
<dbReference type="PANTHER" id="PTHR36115">
    <property type="entry name" value="PROLINE-RICH ANTIGEN HOMOLOG-RELATED"/>
    <property type="match status" value="1"/>
</dbReference>
<reference evidence="10" key="1">
    <citation type="journal article" date="2014" name="Int. J. Syst. Evol. Microbiol.">
        <title>Complete genome sequence of Corynebacterium casei LMG S-19264T (=DSM 44701T), isolated from a smear-ripened cheese.</title>
        <authorList>
            <consortium name="US DOE Joint Genome Institute (JGI-PGF)"/>
            <person name="Walter F."/>
            <person name="Albersmeier A."/>
            <person name="Kalinowski J."/>
            <person name="Ruckert C."/>
        </authorList>
    </citation>
    <scope>NUCLEOTIDE SEQUENCE</scope>
    <source>
        <strain evidence="10">CGMCC 1.10749</strain>
    </source>
</reference>
<dbReference type="Pfam" id="PF06271">
    <property type="entry name" value="RDD"/>
    <property type="match status" value="1"/>
</dbReference>
<dbReference type="InterPro" id="IPR018929">
    <property type="entry name" value="DUF2510"/>
</dbReference>
<dbReference type="EMBL" id="BMEA01000001">
    <property type="protein sequence ID" value="GGB71094.1"/>
    <property type="molecule type" value="Genomic_DNA"/>
</dbReference>
<comment type="caution">
    <text evidence="10">The sequence shown here is derived from an EMBL/GenBank/DDBJ whole genome shotgun (WGS) entry which is preliminary data.</text>
</comment>
<dbReference type="RefSeq" id="WP_035947255.1">
    <property type="nucleotide sequence ID" value="NZ_BMEA01000001.1"/>
</dbReference>
<evidence type="ECO:0000256" key="2">
    <source>
        <dbReference type="ARBA" id="ARBA00022475"/>
    </source>
</evidence>
<reference evidence="10" key="2">
    <citation type="submission" date="2020-09" db="EMBL/GenBank/DDBJ databases">
        <authorList>
            <person name="Sun Q."/>
            <person name="Zhou Y."/>
        </authorList>
    </citation>
    <scope>NUCLEOTIDE SEQUENCE</scope>
    <source>
        <strain evidence="10">CGMCC 1.10749</strain>
    </source>
</reference>
<evidence type="ECO:0000256" key="7">
    <source>
        <dbReference type="SAM" id="Phobius"/>
    </source>
</evidence>
<evidence type="ECO:0000313" key="11">
    <source>
        <dbReference type="Proteomes" id="UP000628079"/>
    </source>
</evidence>
<protein>
    <recommendedName>
        <fullName evidence="12">RDD family protein</fullName>
    </recommendedName>
</protein>
<feature type="domain" description="RDD" evidence="8">
    <location>
        <begin position="117"/>
        <end position="278"/>
    </location>
</feature>
<gene>
    <name evidence="10" type="ORF">GCM10011314_08070</name>
</gene>
<keyword evidence="4 7" id="KW-1133">Transmembrane helix</keyword>
<dbReference type="InterPro" id="IPR010432">
    <property type="entry name" value="RDD"/>
</dbReference>
<evidence type="ECO:0008006" key="12">
    <source>
        <dbReference type="Google" id="ProtNLM"/>
    </source>
</evidence>
<dbReference type="AlphaFoldDB" id="A0A8H9FSH9"/>
<feature type="domain" description="DUF2510" evidence="9">
    <location>
        <begin position="7"/>
        <end position="39"/>
    </location>
</feature>
<evidence type="ECO:0000313" key="10">
    <source>
        <dbReference type="EMBL" id="GGB71094.1"/>
    </source>
</evidence>
<evidence type="ECO:0000256" key="1">
    <source>
        <dbReference type="ARBA" id="ARBA00004651"/>
    </source>
</evidence>
<evidence type="ECO:0000259" key="8">
    <source>
        <dbReference type="Pfam" id="PF06271"/>
    </source>
</evidence>
<proteinExistence type="predicted"/>
<name>A0A8H9FSH9_9MICO</name>
<feature type="transmembrane region" description="Helical" evidence="7">
    <location>
        <begin position="177"/>
        <end position="200"/>
    </location>
</feature>
<organism evidence="10 11">
    <name type="scientific">Knoellia flava</name>
    <dbReference type="NCBI Taxonomy" id="913969"/>
    <lineage>
        <taxon>Bacteria</taxon>
        <taxon>Bacillati</taxon>
        <taxon>Actinomycetota</taxon>
        <taxon>Actinomycetes</taxon>
        <taxon>Micrococcales</taxon>
        <taxon>Intrasporangiaceae</taxon>
        <taxon>Knoellia</taxon>
    </lineage>
</organism>
<dbReference type="PANTHER" id="PTHR36115:SF4">
    <property type="entry name" value="MEMBRANE PROTEIN"/>
    <property type="match status" value="1"/>
</dbReference>
<evidence type="ECO:0000256" key="4">
    <source>
        <dbReference type="ARBA" id="ARBA00022989"/>
    </source>
</evidence>
<feature type="transmembrane region" description="Helical" evidence="7">
    <location>
        <begin position="123"/>
        <end position="146"/>
    </location>
</feature>
<accession>A0A8H9FSH9</accession>
<evidence type="ECO:0000256" key="5">
    <source>
        <dbReference type="ARBA" id="ARBA00023136"/>
    </source>
</evidence>
<dbReference type="GO" id="GO:0005886">
    <property type="term" value="C:plasma membrane"/>
    <property type="evidence" value="ECO:0007669"/>
    <property type="project" value="UniProtKB-SubCell"/>
</dbReference>
<dbReference type="SUPFAM" id="SSF81995">
    <property type="entry name" value="beta-sandwich domain of Sec23/24"/>
    <property type="match status" value="1"/>
</dbReference>
<keyword evidence="5 7" id="KW-0472">Membrane</keyword>
<sequence>MITPSGPGWYENPDNPEELRYFDGILWTSNTTPLRTRRPQPPAAQPEPGQQAQAPGQQAPAGHQQPHQQQPWQQPQPGQGPWQHQGQGPGQHPGPYPQRPHPGQAVLADVPGQPVLASYGLRVVAYLVDAIIVGFVALVVGGWFLWKAIEPVVDRVDAAMAGGDVQAVSAALGEARLGYLALFLGIQLVLMLAYHVVCLVRWGATPGKLLVGISVRRIDRPGPLDADTAIRRTGFQAVAQAFGNVPYLSLLGTVAVVMDLVWPIADTRRQALHDKVAGTIVVRGRAQR</sequence>